<reference evidence="2 3" key="1">
    <citation type="submission" date="2019-01" db="EMBL/GenBank/DDBJ databases">
        <authorList>
            <person name="Sayadi A."/>
        </authorList>
    </citation>
    <scope>NUCLEOTIDE SEQUENCE [LARGE SCALE GENOMIC DNA]</scope>
</reference>
<gene>
    <name evidence="2" type="ORF">CALMAC_LOCUS2746</name>
</gene>
<dbReference type="InterPro" id="IPR004119">
    <property type="entry name" value="EcKL"/>
</dbReference>
<evidence type="ECO:0000313" key="3">
    <source>
        <dbReference type="Proteomes" id="UP000410492"/>
    </source>
</evidence>
<organism evidence="2 3">
    <name type="scientific">Callosobruchus maculatus</name>
    <name type="common">Southern cowpea weevil</name>
    <name type="synonym">Pulse bruchid</name>
    <dbReference type="NCBI Taxonomy" id="64391"/>
    <lineage>
        <taxon>Eukaryota</taxon>
        <taxon>Metazoa</taxon>
        <taxon>Ecdysozoa</taxon>
        <taxon>Arthropoda</taxon>
        <taxon>Hexapoda</taxon>
        <taxon>Insecta</taxon>
        <taxon>Pterygota</taxon>
        <taxon>Neoptera</taxon>
        <taxon>Endopterygota</taxon>
        <taxon>Coleoptera</taxon>
        <taxon>Polyphaga</taxon>
        <taxon>Cucujiformia</taxon>
        <taxon>Chrysomeloidea</taxon>
        <taxon>Chrysomelidae</taxon>
        <taxon>Bruchinae</taxon>
        <taxon>Bruchini</taxon>
        <taxon>Callosobruchus</taxon>
    </lineage>
</organism>
<accession>A0A653BQF1</accession>
<evidence type="ECO:0000259" key="1">
    <source>
        <dbReference type="SMART" id="SM00587"/>
    </source>
</evidence>
<dbReference type="SMART" id="SM00587">
    <property type="entry name" value="CHK"/>
    <property type="match status" value="1"/>
</dbReference>
<dbReference type="InterPro" id="IPR011009">
    <property type="entry name" value="Kinase-like_dom_sf"/>
</dbReference>
<dbReference type="OrthoDB" id="191037at2759"/>
<protein>
    <recommendedName>
        <fullName evidence="1">CHK kinase-like domain-containing protein</fullName>
    </recommendedName>
</protein>
<dbReference type="EMBL" id="CAACVG010003458">
    <property type="protein sequence ID" value="VEN37525.1"/>
    <property type="molecule type" value="Genomic_DNA"/>
</dbReference>
<dbReference type="Proteomes" id="UP000410492">
    <property type="component" value="Unassembled WGS sequence"/>
</dbReference>
<dbReference type="PANTHER" id="PTHR11012">
    <property type="entry name" value="PROTEIN KINASE-LIKE DOMAIN-CONTAINING"/>
    <property type="match status" value="1"/>
</dbReference>
<name>A0A653BQF1_CALMS</name>
<dbReference type="AlphaFoldDB" id="A0A653BQF1"/>
<dbReference type="SUPFAM" id="SSF56112">
    <property type="entry name" value="Protein kinase-like (PK-like)"/>
    <property type="match status" value="1"/>
</dbReference>
<dbReference type="InterPro" id="IPR015897">
    <property type="entry name" value="CHK_kinase-like"/>
</dbReference>
<feature type="domain" description="CHK kinase-like" evidence="1">
    <location>
        <begin position="141"/>
        <end position="335"/>
    </location>
</feature>
<keyword evidence="3" id="KW-1185">Reference proteome</keyword>
<dbReference type="Pfam" id="PF02958">
    <property type="entry name" value="EcKL"/>
    <property type="match status" value="1"/>
</dbReference>
<evidence type="ECO:0000313" key="2">
    <source>
        <dbReference type="EMBL" id="VEN37525.1"/>
    </source>
</evidence>
<sequence length="417" mass="47941">MDESALLEVSPLFKLETILNILRNISGCKNVKIDSVETGSGGSKKGDSYLGVIYRFLVRGTGESEDGEEKHILSHIIVKGFPKNKTRRHTFRSADFFETEVIFYDKVWPILKKLKESKNIQEVDEVPQMLACFCDGNDDFVAMVDISYDGYKSIGRQDKITRQHISLFLKLLAHFHALSIAAKEQVPGFVEVASSLKETYFTDRLKDWYNGFLHKRLYHVVRHAVEHELSNEYLAKIDKFFQRDLYSDLCKMIKRQSKLSVVTEGDAWLPNFLIKENNNGIPENAVLIDFQLSRYATLTNDLIHFLFAGVPDYLESNWDELIEEYYQYFSGRIEELGTDKNIVSLVDLREDIEENSHVGLTMAMEATVMSLLDDDEVADLDDLKGDHVPLEEVWNVSPFKDDERNKRLACLIKQAVD</sequence>
<feature type="non-terminal residue" evidence="2">
    <location>
        <position position="417"/>
    </location>
</feature>
<proteinExistence type="predicted"/>
<dbReference type="Gene3D" id="3.90.1200.10">
    <property type="match status" value="1"/>
</dbReference>
<dbReference type="PANTHER" id="PTHR11012:SF30">
    <property type="entry name" value="PROTEIN KINASE-LIKE DOMAIN-CONTAINING"/>
    <property type="match status" value="1"/>
</dbReference>